<dbReference type="InterPro" id="IPR006168">
    <property type="entry name" value="G3P_DH_NAD-dep"/>
</dbReference>
<evidence type="ECO:0000259" key="18">
    <source>
        <dbReference type="Pfam" id="PF07479"/>
    </source>
</evidence>
<evidence type="ECO:0000256" key="10">
    <source>
        <dbReference type="ARBA" id="ARBA00023264"/>
    </source>
</evidence>
<feature type="binding site" evidence="14">
    <location>
        <position position="128"/>
    </location>
    <ligand>
        <name>NAD(+)</name>
        <dbReference type="ChEBI" id="CHEBI:57540"/>
    </ligand>
</feature>
<evidence type="ECO:0000313" key="19">
    <source>
        <dbReference type="EMBL" id="CUU39239.1"/>
    </source>
</evidence>
<dbReference type="EMBL" id="JRPF02000001">
    <property type="protein sequence ID" value="TLD79618.1"/>
    <property type="molecule type" value="Genomic_DNA"/>
</dbReference>
<dbReference type="InterPro" id="IPR006109">
    <property type="entry name" value="G3P_DH_NAD-dep_C"/>
</dbReference>
<dbReference type="InterPro" id="IPR036291">
    <property type="entry name" value="NAD(P)-bd_dom_sf"/>
</dbReference>
<keyword evidence="10 11" id="KW-1208">Phospholipid metabolism</keyword>
<dbReference type="PANTHER" id="PTHR11728">
    <property type="entry name" value="GLYCEROL-3-PHOSPHATE DEHYDROGENASE"/>
    <property type="match status" value="1"/>
</dbReference>
<comment type="similarity">
    <text evidence="1 11 15">Belongs to the NAD-dependent glycerol-3-phosphate dehydrogenase family.</text>
</comment>
<dbReference type="NCBIfam" id="NF000943">
    <property type="entry name" value="PRK00094.2-1"/>
    <property type="match status" value="1"/>
</dbReference>
<feature type="binding site" evidence="11">
    <location>
        <position position="266"/>
    </location>
    <ligand>
        <name>NADPH</name>
        <dbReference type="ChEBI" id="CHEBI:57783"/>
    </ligand>
</feature>
<dbReference type="PIRSF" id="PIRSF000114">
    <property type="entry name" value="Glycerol-3-P_dh"/>
    <property type="match status" value="1"/>
</dbReference>
<evidence type="ECO:0000256" key="4">
    <source>
        <dbReference type="ARBA" id="ARBA00022741"/>
    </source>
</evidence>
<dbReference type="SUPFAM" id="SSF51735">
    <property type="entry name" value="NAD(P)-binding Rossmann-fold domains"/>
    <property type="match status" value="1"/>
</dbReference>
<reference evidence="22" key="3">
    <citation type="submission" date="2015-11" db="EMBL/GenBank/DDBJ databases">
        <authorList>
            <person name="Anvar S.Y."/>
        </authorList>
    </citation>
    <scope>NUCLEOTIDE SEQUENCE [LARGE SCALE GENOMIC DNA]</scope>
</reference>
<dbReference type="NCBIfam" id="NF000940">
    <property type="entry name" value="PRK00094.1-2"/>
    <property type="match status" value="1"/>
</dbReference>
<dbReference type="PANTHER" id="PTHR11728:SF1">
    <property type="entry name" value="GLYCEROL-3-PHOSPHATE DEHYDROGENASE [NAD(+)] 2, CHLOROPLASTIC"/>
    <property type="match status" value="1"/>
</dbReference>
<dbReference type="FunFam" id="1.10.1040.10:FF:000025">
    <property type="entry name" value="Glycerol-3-phosphate dehydrogenase [NAD(P)+]"/>
    <property type="match status" value="1"/>
</dbReference>
<evidence type="ECO:0000313" key="22">
    <source>
        <dbReference type="Proteomes" id="UP000064525"/>
    </source>
</evidence>
<feature type="binding site" evidence="14">
    <location>
        <begin position="8"/>
        <end position="13"/>
    </location>
    <ligand>
        <name>NAD(+)</name>
        <dbReference type="ChEBI" id="CHEBI:57540"/>
    </ligand>
</feature>
<comment type="function">
    <text evidence="11">Catalyzes the reduction of the glycolytic intermediate dihydroxyacetone phosphate (DHAP) to sn-glycerol 3-phosphate (G3P), the key precursor for phospholipid synthesis.</text>
</comment>
<evidence type="ECO:0000256" key="7">
    <source>
        <dbReference type="ARBA" id="ARBA00023027"/>
    </source>
</evidence>
<dbReference type="PROSITE" id="PS00957">
    <property type="entry name" value="NAD_G3PDH"/>
    <property type="match status" value="1"/>
</dbReference>
<dbReference type="KEGG" id="hty:BN2458_PEG0352"/>
<feature type="binding site" evidence="11">
    <location>
        <position position="32"/>
    </location>
    <ligand>
        <name>NADPH</name>
        <dbReference type="ChEBI" id="CHEBI:57783"/>
    </ligand>
</feature>
<dbReference type="GO" id="GO:0005829">
    <property type="term" value="C:cytosol"/>
    <property type="evidence" value="ECO:0007669"/>
    <property type="project" value="TreeGrafter"/>
</dbReference>
<dbReference type="Proteomes" id="UP000029925">
    <property type="component" value="Unassembled WGS sequence"/>
</dbReference>
<feature type="active site" description="Proton acceptor" evidence="11 12">
    <location>
        <position position="178"/>
    </location>
</feature>
<keyword evidence="7 11" id="KW-0520">NAD</keyword>
<dbReference type="OrthoDB" id="9812273at2"/>
<feature type="binding site" evidence="11">
    <location>
        <position position="124"/>
    </location>
    <ligand>
        <name>sn-glycerol 3-phosphate</name>
        <dbReference type="ChEBI" id="CHEBI:57597"/>
    </ligand>
</feature>
<feature type="binding site" evidence="11">
    <location>
        <position position="96"/>
    </location>
    <ligand>
        <name>NADPH</name>
        <dbReference type="ChEBI" id="CHEBI:57783"/>
    </ligand>
</feature>
<keyword evidence="3 11" id="KW-0444">Lipid biosynthesis</keyword>
<dbReference type="InterPro" id="IPR011128">
    <property type="entry name" value="G3P_DH_NAD-dep_N"/>
</dbReference>
<dbReference type="GO" id="GO:0046168">
    <property type="term" value="P:glycerol-3-phosphate catabolic process"/>
    <property type="evidence" value="ECO:0007669"/>
    <property type="project" value="InterPro"/>
</dbReference>
<evidence type="ECO:0000256" key="2">
    <source>
        <dbReference type="ARBA" id="ARBA00022490"/>
    </source>
</evidence>
<dbReference type="EC" id="1.1.1.94" evidence="11"/>
<dbReference type="GO" id="GO:0051287">
    <property type="term" value="F:NAD binding"/>
    <property type="evidence" value="ECO:0007669"/>
    <property type="project" value="InterPro"/>
</dbReference>
<feature type="binding site" evidence="11">
    <location>
        <position position="242"/>
    </location>
    <ligand>
        <name>NADPH</name>
        <dbReference type="ChEBI" id="CHEBI:57783"/>
    </ligand>
</feature>
<keyword evidence="5 11" id="KW-0521">NADP</keyword>
<evidence type="ECO:0000256" key="16">
    <source>
        <dbReference type="RuleBase" id="RU000439"/>
    </source>
</evidence>
<comment type="pathway">
    <text evidence="11">Membrane lipid metabolism; glycerophospholipid metabolism.</text>
</comment>
<reference evidence="20 21" key="1">
    <citation type="journal article" date="2014" name="Genome Announc.">
        <title>Draft genome sequences of eight enterohepatic helicobacter species isolated from both laboratory and wild rodents.</title>
        <authorList>
            <person name="Sheh A."/>
            <person name="Shen Z."/>
            <person name="Fox J.G."/>
        </authorList>
    </citation>
    <scope>NUCLEOTIDE SEQUENCE [LARGE SCALE GENOMIC DNA]</scope>
    <source>
        <strain evidence="20 21">MIT 98-6810</strain>
    </source>
</reference>
<dbReference type="GO" id="GO:0006650">
    <property type="term" value="P:glycerophospholipid metabolic process"/>
    <property type="evidence" value="ECO:0007669"/>
    <property type="project" value="UniProtKB-UniRule"/>
</dbReference>
<evidence type="ECO:0000256" key="13">
    <source>
        <dbReference type="PIRSR" id="PIRSR000114-2"/>
    </source>
</evidence>
<protein>
    <recommendedName>
        <fullName evidence="11">Glycerol-3-phosphate dehydrogenase [NAD(P)+]</fullName>
        <ecNumber evidence="11">1.1.1.94</ecNumber>
    </recommendedName>
    <alternativeName>
        <fullName evidence="11">NAD(P)(+)-dependent glycerol-3-phosphate dehydrogenase</fullName>
    </alternativeName>
    <alternativeName>
        <fullName evidence="11">NAD(P)H-dependent dihydroxyacetone-phosphate reductase</fullName>
    </alternativeName>
</protein>
<evidence type="ECO:0000259" key="17">
    <source>
        <dbReference type="Pfam" id="PF01210"/>
    </source>
</evidence>
<evidence type="ECO:0000256" key="3">
    <source>
        <dbReference type="ARBA" id="ARBA00022516"/>
    </source>
</evidence>
<comment type="caution">
    <text evidence="11">Lacks conserved residue(s) required for the propagation of feature annotation.</text>
</comment>
<evidence type="ECO:0000256" key="1">
    <source>
        <dbReference type="ARBA" id="ARBA00011009"/>
    </source>
</evidence>
<dbReference type="EMBL" id="LN907858">
    <property type="protein sequence ID" value="CUU39239.1"/>
    <property type="molecule type" value="Genomic_DNA"/>
</dbReference>
<dbReference type="NCBIfam" id="NF000942">
    <property type="entry name" value="PRK00094.1-4"/>
    <property type="match status" value="1"/>
</dbReference>
<proteinExistence type="inferred from homology"/>
<feature type="domain" description="Glycerol-3-phosphate dehydrogenase NAD-dependent C-terminal" evidence="18">
    <location>
        <begin position="167"/>
        <end position="304"/>
    </location>
</feature>
<feature type="binding site" evidence="13">
    <location>
        <begin position="242"/>
        <end position="243"/>
    </location>
    <ligand>
        <name>substrate</name>
    </ligand>
</feature>
<keyword evidence="6 11" id="KW-0560">Oxidoreductase</keyword>
<dbReference type="Gene3D" id="1.10.1040.10">
    <property type="entry name" value="N-(1-d-carboxylethyl)-l-norvaline Dehydrogenase, domain 2"/>
    <property type="match status" value="1"/>
</dbReference>
<dbReference type="Pfam" id="PF01210">
    <property type="entry name" value="NAD_Gly3P_dh_N"/>
    <property type="match status" value="1"/>
</dbReference>
<evidence type="ECO:0000256" key="6">
    <source>
        <dbReference type="ARBA" id="ARBA00023002"/>
    </source>
</evidence>
<feature type="binding site" evidence="11">
    <location>
        <position position="126"/>
    </location>
    <ligand>
        <name>sn-glycerol 3-phosphate</name>
        <dbReference type="ChEBI" id="CHEBI:57597"/>
    </ligand>
</feature>
<evidence type="ECO:0000256" key="9">
    <source>
        <dbReference type="ARBA" id="ARBA00023209"/>
    </source>
</evidence>
<feature type="binding site" evidence="13">
    <location>
        <position position="96"/>
    </location>
    <ligand>
        <name>substrate</name>
    </ligand>
</feature>
<dbReference type="Pfam" id="PF07479">
    <property type="entry name" value="NAD_Gly3P_dh_C"/>
    <property type="match status" value="1"/>
</dbReference>
<feature type="binding site" evidence="11">
    <location>
        <position position="243"/>
    </location>
    <ligand>
        <name>sn-glycerol 3-phosphate</name>
        <dbReference type="ChEBI" id="CHEBI:57597"/>
    </ligand>
</feature>
<feature type="binding site" evidence="11">
    <location>
        <position position="268"/>
    </location>
    <ligand>
        <name>NADPH</name>
        <dbReference type="ChEBI" id="CHEBI:57783"/>
    </ligand>
</feature>
<keyword evidence="9 11" id="KW-0594">Phospholipid biosynthesis</keyword>
<dbReference type="UniPathway" id="UPA00940"/>
<keyword evidence="2 11" id="KW-0963">Cytoplasm</keyword>
<dbReference type="Gene3D" id="3.40.50.720">
    <property type="entry name" value="NAD(P)-binding Rossmann-like Domain"/>
    <property type="match status" value="1"/>
</dbReference>
<feature type="binding site" evidence="11">
    <location>
        <position position="178"/>
    </location>
    <ligand>
        <name>sn-glycerol 3-phosphate</name>
        <dbReference type="ChEBI" id="CHEBI:57597"/>
    </ligand>
</feature>
<feature type="binding site" evidence="11">
    <location>
        <position position="96"/>
    </location>
    <ligand>
        <name>sn-glycerol 3-phosphate</name>
        <dbReference type="ChEBI" id="CHEBI:57597"/>
    </ligand>
</feature>
<dbReference type="GeneID" id="78150677"/>
<name>A0A0S4PUA2_9HELI</name>
<evidence type="ECO:0000256" key="8">
    <source>
        <dbReference type="ARBA" id="ARBA00023098"/>
    </source>
</evidence>
<dbReference type="HAMAP" id="MF_00394">
    <property type="entry name" value="NAD_Glyc3P_dehydrog"/>
    <property type="match status" value="1"/>
</dbReference>
<comment type="catalytic activity">
    <reaction evidence="11 16">
        <text>sn-glycerol 3-phosphate + NADP(+) = dihydroxyacetone phosphate + NADPH + H(+)</text>
        <dbReference type="Rhea" id="RHEA:11096"/>
        <dbReference type="ChEBI" id="CHEBI:15378"/>
        <dbReference type="ChEBI" id="CHEBI:57597"/>
        <dbReference type="ChEBI" id="CHEBI:57642"/>
        <dbReference type="ChEBI" id="CHEBI:57783"/>
        <dbReference type="ChEBI" id="CHEBI:58349"/>
        <dbReference type="EC" id="1.1.1.94"/>
    </reaction>
</comment>
<keyword evidence="4 11" id="KW-0547">Nucleotide-binding</keyword>
<dbReference type="STRING" id="76936.BN2458_PEG0352"/>
<dbReference type="PATRIC" id="fig|76936.10.peg.341"/>
<feature type="binding site" evidence="11">
    <location>
        <position position="241"/>
    </location>
    <ligand>
        <name>sn-glycerol 3-phosphate</name>
        <dbReference type="ChEBI" id="CHEBI:57597"/>
    </ligand>
</feature>
<feature type="binding site" evidence="11">
    <location>
        <position position="128"/>
    </location>
    <ligand>
        <name>NADPH</name>
        <dbReference type="ChEBI" id="CHEBI:57783"/>
    </ligand>
</feature>
<keyword evidence="8 11" id="KW-0443">Lipid metabolism</keyword>
<comment type="catalytic activity">
    <reaction evidence="11">
        <text>sn-glycerol 3-phosphate + NAD(+) = dihydroxyacetone phosphate + NADH + H(+)</text>
        <dbReference type="Rhea" id="RHEA:11092"/>
        <dbReference type="ChEBI" id="CHEBI:15378"/>
        <dbReference type="ChEBI" id="CHEBI:57540"/>
        <dbReference type="ChEBI" id="CHEBI:57597"/>
        <dbReference type="ChEBI" id="CHEBI:57642"/>
        <dbReference type="ChEBI" id="CHEBI:57945"/>
        <dbReference type="EC" id="1.1.1.94"/>
    </reaction>
</comment>
<comment type="subcellular location">
    <subcellularLocation>
        <location evidence="11">Cytoplasm</location>
    </subcellularLocation>
</comment>
<keyword evidence="21" id="KW-1185">Reference proteome</keyword>
<dbReference type="InterPro" id="IPR008927">
    <property type="entry name" value="6-PGluconate_DH-like_C_sf"/>
</dbReference>
<feature type="binding site" evidence="14">
    <location>
        <position position="242"/>
    </location>
    <ligand>
        <name>NAD(+)</name>
        <dbReference type="ChEBI" id="CHEBI:57540"/>
    </ligand>
</feature>
<dbReference type="PRINTS" id="PR00077">
    <property type="entry name" value="GPDHDRGNASE"/>
</dbReference>
<dbReference type="RefSeq" id="WP_058122023.1">
    <property type="nucleotide sequence ID" value="NZ_CAMTKE010000001.1"/>
</dbReference>
<dbReference type="Proteomes" id="UP000064525">
    <property type="component" value="Chromosome I"/>
</dbReference>
<dbReference type="GO" id="GO:0046167">
    <property type="term" value="P:glycerol-3-phosphate biosynthetic process"/>
    <property type="evidence" value="ECO:0007669"/>
    <property type="project" value="UniProtKB-UniRule"/>
</dbReference>
<feature type="binding site" evidence="11">
    <location>
        <position position="242"/>
    </location>
    <ligand>
        <name>sn-glycerol 3-phosphate</name>
        <dbReference type="ChEBI" id="CHEBI:57597"/>
    </ligand>
</feature>
<reference evidence="19" key="2">
    <citation type="submission" date="2015-11" db="EMBL/GenBank/DDBJ databases">
        <authorList>
            <person name="Zhang Y."/>
            <person name="Guo Z."/>
        </authorList>
    </citation>
    <scope>NUCLEOTIDE SEQUENCE</scope>
    <source>
        <strain evidence="19">1</strain>
    </source>
</reference>
<feature type="domain" description="Glycerol-3-phosphate dehydrogenase NAD-dependent N-terminal" evidence="17">
    <location>
        <begin position="4"/>
        <end position="145"/>
    </location>
</feature>
<sequence length="311" mass="33266">MNTITIFGGGAWGRALAFAFAEKNRVSIVSRRDISALLAPLNKNLVNNNHSPITQVSHSQALDSDYFVMAIATSALREWLHSVALPRDIKMLCASKGIEAGSGAFVSDIMEEYVPHKSIAYLCGPSFATEVVRSLPCALVIHSRNLILSREFGSLMPHFIKTYASPDVVGGEVAGSYKNVIAIAGGICDGLNFGANAKASLLARGLVEMSRFGEHFGAKMETFLGLSGAGDLFLTSNSTMSRNYRVGLGLAKGKAINEILKELGEVAEGVITAKAITEIGQRENIYTPIAREISLIIEGKSVKESLKSLMA</sequence>
<evidence type="ECO:0000256" key="11">
    <source>
        <dbReference type="HAMAP-Rule" id="MF_00394"/>
    </source>
</evidence>
<evidence type="ECO:0000313" key="21">
    <source>
        <dbReference type="Proteomes" id="UP000029925"/>
    </source>
</evidence>
<dbReference type="GO" id="GO:0047952">
    <property type="term" value="F:glycerol-3-phosphate dehydrogenase [NAD(P)+] activity"/>
    <property type="evidence" value="ECO:0007669"/>
    <property type="project" value="UniProtKB-UniRule"/>
</dbReference>
<feature type="binding site" evidence="11">
    <location>
        <position position="12"/>
    </location>
    <ligand>
        <name>NADPH</name>
        <dbReference type="ChEBI" id="CHEBI:57783"/>
    </ligand>
</feature>
<dbReference type="GO" id="GO:0008654">
    <property type="term" value="P:phospholipid biosynthetic process"/>
    <property type="evidence" value="ECO:0007669"/>
    <property type="project" value="UniProtKB-KW"/>
</dbReference>
<dbReference type="GO" id="GO:0005975">
    <property type="term" value="P:carbohydrate metabolic process"/>
    <property type="evidence" value="ECO:0007669"/>
    <property type="project" value="InterPro"/>
</dbReference>
<organism evidence="19 22">
    <name type="scientific">Helicobacter typhlonius</name>
    <dbReference type="NCBI Taxonomy" id="76936"/>
    <lineage>
        <taxon>Bacteria</taxon>
        <taxon>Pseudomonadati</taxon>
        <taxon>Campylobacterota</taxon>
        <taxon>Epsilonproteobacteria</taxon>
        <taxon>Campylobacterales</taxon>
        <taxon>Helicobacteraceae</taxon>
        <taxon>Helicobacter</taxon>
    </lineage>
</organism>
<dbReference type="InterPro" id="IPR013328">
    <property type="entry name" value="6PGD_dom2"/>
</dbReference>
<evidence type="ECO:0000256" key="14">
    <source>
        <dbReference type="PIRSR" id="PIRSR000114-3"/>
    </source>
</evidence>
<evidence type="ECO:0000256" key="12">
    <source>
        <dbReference type="PIRSR" id="PIRSR000114-1"/>
    </source>
</evidence>
<dbReference type="AlphaFoldDB" id="A0A0S4PUA2"/>
<feature type="binding site" evidence="11">
    <location>
        <position position="31"/>
    </location>
    <ligand>
        <name>NADPH</name>
        <dbReference type="ChEBI" id="CHEBI:57783"/>
    </ligand>
</feature>
<evidence type="ECO:0000256" key="15">
    <source>
        <dbReference type="RuleBase" id="RU000437"/>
    </source>
</evidence>
<accession>A0A0S4PUA2</accession>
<feature type="binding site" evidence="11">
    <location>
        <position position="231"/>
    </location>
    <ligand>
        <name>sn-glycerol 3-phosphate</name>
        <dbReference type="ChEBI" id="CHEBI:57597"/>
    </ligand>
</feature>
<evidence type="ECO:0000313" key="20">
    <source>
        <dbReference type="EMBL" id="TLD79618.1"/>
    </source>
</evidence>
<gene>
    <name evidence="11" type="primary">gpsA</name>
    <name evidence="19" type="ORF">BN2458_PEG0352</name>
    <name evidence="20" type="ORF">LS75_001405</name>
</gene>
<evidence type="ECO:0000256" key="5">
    <source>
        <dbReference type="ARBA" id="ARBA00022857"/>
    </source>
</evidence>
<dbReference type="SUPFAM" id="SSF48179">
    <property type="entry name" value="6-phosphogluconate dehydrogenase C-terminal domain-like"/>
    <property type="match status" value="1"/>
</dbReference>